<protein>
    <recommendedName>
        <fullName evidence="3">DUF8175 domain-containing protein</fullName>
    </recommendedName>
</protein>
<dbReference type="Proteomes" id="UP000567922">
    <property type="component" value="Unassembled WGS sequence"/>
</dbReference>
<keyword evidence="2" id="KW-0812">Transmembrane</keyword>
<feature type="region of interest" description="Disordered" evidence="1">
    <location>
        <begin position="45"/>
        <end position="65"/>
    </location>
</feature>
<evidence type="ECO:0000256" key="2">
    <source>
        <dbReference type="SAM" id="Phobius"/>
    </source>
</evidence>
<proteinExistence type="predicted"/>
<feature type="domain" description="DUF8175" evidence="3">
    <location>
        <begin position="80"/>
        <end position="270"/>
    </location>
</feature>
<keyword evidence="2" id="KW-1133">Transmembrane helix</keyword>
<gene>
    <name evidence="4" type="ORF">FHU29_004583</name>
</gene>
<reference evidence="4 5" key="1">
    <citation type="submission" date="2020-08" db="EMBL/GenBank/DDBJ databases">
        <title>Sequencing the genomes of 1000 actinobacteria strains.</title>
        <authorList>
            <person name="Klenk H.-P."/>
        </authorList>
    </citation>
    <scope>NUCLEOTIDE SEQUENCE [LARGE SCALE GENOMIC DNA]</scope>
    <source>
        <strain evidence="4 5">DSM 45258</strain>
    </source>
</reference>
<dbReference type="Pfam" id="PF26526">
    <property type="entry name" value="DUF8175"/>
    <property type="match status" value="1"/>
</dbReference>
<sequence length="282" mass="30868">MSGNNTGTTPPTPRITFSAAWAGAAAFLAIILVIAVTIMISRNTGGNEETKPAPPPETGQPVGGFHSSITDVWGNVILRPVNPEGEPLNPNPSRDWEAGHPITAPVAIEWQLTAYGALPFSGDGPYEVADCRAKGYSRTPQGAALAAVQLRARASWCDSDSGEGLIDEQLVTLDARNRVQPLEDLVRARVIQGWREHATSLEAEGVTRSQAAQYVNYKYDAFRIESFDRNRAAIDVATRLSDHQWSVARLHVVWHEGDWKYIPDAGEKQNHLNALPEGWVQW</sequence>
<keyword evidence="2" id="KW-0472">Membrane</keyword>
<dbReference type="OrthoDB" id="4428031at2"/>
<accession>A0A839RV37</accession>
<organism evidence="4 5">
    <name type="scientific">Hoyosella altamirensis</name>
    <dbReference type="NCBI Taxonomy" id="616997"/>
    <lineage>
        <taxon>Bacteria</taxon>
        <taxon>Bacillati</taxon>
        <taxon>Actinomycetota</taxon>
        <taxon>Actinomycetes</taxon>
        <taxon>Mycobacteriales</taxon>
        <taxon>Hoyosellaceae</taxon>
        <taxon>Hoyosella</taxon>
    </lineage>
</organism>
<name>A0A839RV37_9ACTN</name>
<comment type="caution">
    <text evidence="4">The sequence shown here is derived from an EMBL/GenBank/DDBJ whole genome shotgun (WGS) entry which is preliminary data.</text>
</comment>
<evidence type="ECO:0000313" key="4">
    <source>
        <dbReference type="EMBL" id="MBB3040088.1"/>
    </source>
</evidence>
<dbReference type="InterPro" id="IPR058488">
    <property type="entry name" value="DUF8175"/>
</dbReference>
<feature type="transmembrane region" description="Helical" evidence="2">
    <location>
        <begin position="20"/>
        <end position="41"/>
    </location>
</feature>
<dbReference type="AlphaFoldDB" id="A0A839RV37"/>
<evidence type="ECO:0000259" key="3">
    <source>
        <dbReference type="Pfam" id="PF26526"/>
    </source>
</evidence>
<dbReference type="RefSeq" id="WP_064442228.1">
    <property type="nucleotide sequence ID" value="NZ_BDDI01000021.1"/>
</dbReference>
<dbReference type="EMBL" id="JACHWS010000006">
    <property type="protein sequence ID" value="MBB3040088.1"/>
    <property type="molecule type" value="Genomic_DNA"/>
</dbReference>
<evidence type="ECO:0000256" key="1">
    <source>
        <dbReference type="SAM" id="MobiDB-lite"/>
    </source>
</evidence>
<keyword evidence="5" id="KW-1185">Reference proteome</keyword>
<evidence type="ECO:0000313" key="5">
    <source>
        <dbReference type="Proteomes" id="UP000567922"/>
    </source>
</evidence>